<organism evidence="10 11">
    <name type="scientific">Polyodon spathula</name>
    <name type="common">North American paddlefish</name>
    <name type="synonym">Squalus spathula</name>
    <dbReference type="NCBI Taxonomy" id="7913"/>
    <lineage>
        <taxon>Eukaryota</taxon>
        <taxon>Metazoa</taxon>
        <taxon>Chordata</taxon>
        <taxon>Craniata</taxon>
        <taxon>Vertebrata</taxon>
        <taxon>Euteleostomi</taxon>
        <taxon>Actinopterygii</taxon>
        <taxon>Chondrostei</taxon>
        <taxon>Acipenseriformes</taxon>
        <taxon>Polyodontidae</taxon>
        <taxon>Polyodon</taxon>
    </lineage>
</organism>
<dbReference type="InterPro" id="IPR001007">
    <property type="entry name" value="VWF_dom"/>
</dbReference>
<evidence type="ECO:0000256" key="1">
    <source>
        <dbReference type="ARBA" id="ARBA00004613"/>
    </source>
</evidence>
<evidence type="ECO:0000313" key="10">
    <source>
        <dbReference type="EMBL" id="MBN3285921.1"/>
    </source>
</evidence>
<dbReference type="Pfam" id="PF00219">
    <property type="entry name" value="IGFBP"/>
    <property type="match status" value="1"/>
</dbReference>
<dbReference type="SMART" id="SM00041">
    <property type="entry name" value="CT"/>
    <property type="match status" value="1"/>
</dbReference>
<evidence type="ECO:0000256" key="6">
    <source>
        <dbReference type="PROSITE-ProRule" id="PRU00039"/>
    </source>
</evidence>
<dbReference type="EMBL" id="JAAWVQ010153796">
    <property type="protein sequence ID" value="MBN3285921.1"/>
    <property type="molecule type" value="Genomic_DNA"/>
</dbReference>
<evidence type="ECO:0000259" key="8">
    <source>
        <dbReference type="PROSITE" id="PS50184"/>
    </source>
</evidence>
<dbReference type="InterPro" id="IPR000884">
    <property type="entry name" value="TSP1_rpt"/>
</dbReference>
<evidence type="ECO:0000256" key="4">
    <source>
        <dbReference type="ARBA" id="ARBA00022729"/>
    </source>
</evidence>
<dbReference type="InterPro" id="IPR006208">
    <property type="entry name" value="Glyco_hormone_CN"/>
</dbReference>
<dbReference type="Pfam" id="PF00093">
    <property type="entry name" value="VWC"/>
    <property type="match status" value="1"/>
</dbReference>
<dbReference type="PROSITE" id="PS50092">
    <property type="entry name" value="TSP1"/>
    <property type="match status" value="1"/>
</dbReference>
<feature type="domain" description="CTCK" evidence="7">
    <location>
        <begin position="254"/>
        <end position="327"/>
    </location>
</feature>
<dbReference type="PROSITE" id="PS01225">
    <property type="entry name" value="CTCK_2"/>
    <property type="match status" value="1"/>
</dbReference>
<gene>
    <name evidence="10" type="primary">Ctgf_1</name>
    <name evidence="10" type="ORF">GTO93_0018153</name>
</gene>
<dbReference type="PROSITE" id="PS01208">
    <property type="entry name" value="VWFC_1"/>
    <property type="match status" value="1"/>
</dbReference>
<keyword evidence="5" id="KW-1015">Disulfide bond</keyword>
<feature type="domain" description="VWFC" evidence="8">
    <location>
        <begin position="85"/>
        <end position="151"/>
    </location>
</feature>
<comment type="caution">
    <text evidence="6">Lacks conserved residue(s) required for the propagation of feature annotation.</text>
</comment>
<dbReference type="InterPro" id="IPR043973">
    <property type="entry name" value="TSP1_CCN"/>
</dbReference>
<evidence type="ECO:0000313" key="11">
    <source>
        <dbReference type="Proteomes" id="UP001166093"/>
    </source>
</evidence>
<dbReference type="Pfam" id="PF00007">
    <property type="entry name" value="Cys_knot"/>
    <property type="match status" value="1"/>
</dbReference>
<keyword evidence="11" id="KW-1185">Reference proteome</keyword>
<feature type="domain" description="IGFBP N-terminal" evidence="9">
    <location>
        <begin position="6"/>
        <end position="82"/>
    </location>
</feature>
<dbReference type="Gene3D" id="2.20.100.10">
    <property type="entry name" value="Thrombospondin type-1 (TSP1) repeat"/>
    <property type="match status" value="1"/>
</dbReference>
<reference evidence="10" key="1">
    <citation type="journal article" date="2021" name="Cell">
        <title>Tracing the genetic footprints of vertebrate landing in non-teleost ray-finned fishes.</title>
        <authorList>
            <person name="Bi X."/>
            <person name="Wang K."/>
            <person name="Yang L."/>
            <person name="Pan H."/>
            <person name="Jiang H."/>
            <person name="Wei Q."/>
            <person name="Fang M."/>
            <person name="Yu H."/>
            <person name="Zhu C."/>
            <person name="Cai Y."/>
            <person name="He Y."/>
            <person name="Gan X."/>
            <person name="Zeng H."/>
            <person name="Yu D."/>
            <person name="Zhu Y."/>
            <person name="Jiang H."/>
            <person name="Qiu Q."/>
            <person name="Yang H."/>
            <person name="Zhang Y.E."/>
            <person name="Wang W."/>
            <person name="Zhu M."/>
            <person name="He S."/>
            <person name="Zhang G."/>
        </authorList>
    </citation>
    <scope>NUCLEOTIDE SEQUENCE</scope>
    <source>
        <strain evidence="10">Pddl_001</strain>
    </source>
</reference>
<evidence type="ECO:0000259" key="7">
    <source>
        <dbReference type="PROSITE" id="PS01225"/>
    </source>
</evidence>
<dbReference type="PANTHER" id="PTHR11348:SF22">
    <property type="entry name" value="CCN FAMILY MEMBER 5"/>
    <property type="match status" value="1"/>
</dbReference>
<proteinExistence type="inferred from homology"/>
<name>A0ABS2YID0_POLSP</name>
<feature type="non-terminal residue" evidence="10">
    <location>
        <position position="1"/>
    </location>
</feature>
<sequence>CLALLVSQVCSQLCRGPCYCPWTLPRCPPGLPLVMDGCKCCQICARQRGDSCNERYLCDQRKGLHCDYSASFPGAPGVCVSQEDSNCELNGVRYKEGQVFQPSCKFQCRCSDGGITCVPLCSEDVRLPTPDCPNPQRKVQPGKCCQEWICEKMDNSLFQDAMAGTALLKCGTAYDYQPDAASGVDTQSQGLYPPYNCIEQSSEWSACSKTCGMGVSTRVSNKNRACRLETQSRLCIVRPCQDLSRNTPAGAKRCERSLRAARPVRFEHQGCLSAKAFQPQYCGTCADSRCCTPYQTTTGTVEFQCPRGRTVQHLMMFIDSCVCHNNC</sequence>
<dbReference type="InterPro" id="IPR036383">
    <property type="entry name" value="TSP1_rpt_sf"/>
</dbReference>
<dbReference type="Proteomes" id="UP001166093">
    <property type="component" value="Unassembled WGS sequence"/>
</dbReference>
<protein>
    <submittedName>
        <fullName evidence="10">CTGF factor</fullName>
    </submittedName>
</protein>
<evidence type="ECO:0000256" key="2">
    <source>
        <dbReference type="ARBA" id="ARBA00008125"/>
    </source>
</evidence>
<comment type="caution">
    <text evidence="10">The sequence shown here is derived from an EMBL/GenBank/DDBJ whole genome shotgun (WGS) entry which is preliminary data.</text>
</comment>
<dbReference type="SMART" id="SM00121">
    <property type="entry name" value="IB"/>
    <property type="match status" value="1"/>
</dbReference>
<dbReference type="InterPro" id="IPR006207">
    <property type="entry name" value="Cys_knot_C"/>
</dbReference>
<evidence type="ECO:0000259" key="9">
    <source>
        <dbReference type="PROSITE" id="PS51323"/>
    </source>
</evidence>
<accession>A0ABS2YID0</accession>
<comment type="subcellular location">
    <subcellularLocation>
        <location evidence="1">Secreted</location>
    </subcellularLocation>
</comment>
<comment type="similarity">
    <text evidence="2">Belongs to the CCN family.</text>
</comment>
<keyword evidence="3" id="KW-0964">Secreted</keyword>
<dbReference type="PIRSF" id="PIRSF036495">
    <property type="entry name" value="IGFBP_rP_CNN"/>
    <property type="match status" value="1"/>
</dbReference>
<dbReference type="PANTHER" id="PTHR11348">
    <property type="entry name" value="CONNECTIVE TISSUE GROWTH FACTOR-RELATED"/>
    <property type="match status" value="1"/>
</dbReference>
<dbReference type="InterPro" id="IPR050941">
    <property type="entry name" value="CCN"/>
</dbReference>
<evidence type="ECO:0000256" key="5">
    <source>
        <dbReference type="ARBA" id="ARBA00023157"/>
    </source>
</evidence>
<keyword evidence="4" id="KW-0732">Signal</keyword>
<dbReference type="InterPro" id="IPR009030">
    <property type="entry name" value="Growth_fac_rcpt_cys_sf"/>
</dbReference>
<evidence type="ECO:0000256" key="3">
    <source>
        <dbReference type="ARBA" id="ARBA00022525"/>
    </source>
</evidence>
<dbReference type="SMART" id="SM00214">
    <property type="entry name" value="VWC"/>
    <property type="match status" value="1"/>
</dbReference>
<dbReference type="Pfam" id="PF19035">
    <property type="entry name" value="TSP1_CCN"/>
    <property type="match status" value="1"/>
</dbReference>
<dbReference type="SMART" id="SM00209">
    <property type="entry name" value="TSP1"/>
    <property type="match status" value="1"/>
</dbReference>
<dbReference type="InterPro" id="IPR012395">
    <property type="entry name" value="IGFBP_CNN"/>
</dbReference>
<dbReference type="PROSITE" id="PS01185">
    <property type="entry name" value="CTCK_1"/>
    <property type="match status" value="1"/>
</dbReference>
<dbReference type="PROSITE" id="PS51323">
    <property type="entry name" value="IGFBP_N_2"/>
    <property type="match status" value="1"/>
</dbReference>
<dbReference type="SUPFAM" id="SSF82895">
    <property type="entry name" value="TSP-1 type 1 repeat"/>
    <property type="match status" value="1"/>
</dbReference>
<dbReference type="PROSITE" id="PS50184">
    <property type="entry name" value="VWFC_2"/>
    <property type="match status" value="1"/>
</dbReference>
<dbReference type="InterPro" id="IPR000867">
    <property type="entry name" value="IGFBP-like"/>
</dbReference>
<dbReference type="SUPFAM" id="SSF57184">
    <property type="entry name" value="Growth factor receptor domain"/>
    <property type="match status" value="1"/>
</dbReference>
<feature type="non-terminal residue" evidence="10">
    <location>
        <position position="327"/>
    </location>
</feature>